<dbReference type="Gene3D" id="2.60.420.10">
    <property type="entry name" value="Maltose phosphorylase, domain 3"/>
    <property type="match status" value="1"/>
</dbReference>
<dbReference type="InterPro" id="IPR008928">
    <property type="entry name" value="6-hairpin_glycosidase_sf"/>
</dbReference>
<dbReference type="InterPro" id="IPR035396">
    <property type="entry name" value="Bac_rhamnosid6H"/>
</dbReference>
<dbReference type="Proteomes" id="UP001501563">
    <property type="component" value="Unassembled WGS sequence"/>
</dbReference>
<feature type="signal peptide" evidence="2">
    <location>
        <begin position="1"/>
        <end position="25"/>
    </location>
</feature>
<dbReference type="EMBL" id="BAAAZA010000062">
    <property type="protein sequence ID" value="GAA3905955.1"/>
    <property type="molecule type" value="Genomic_DNA"/>
</dbReference>
<dbReference type="InterPro" id="IPR012341">
    <property type="entry name" value="6hp_glycosidase-like_sf"/>
</dbReference>
<dbReference type="PANTHER" id="PTHR34987">
    <property type="entry name" value="C, PUTATIVE (AFU_ORTHOLOGUE AFUA_3G02880)-RELATED"/>
    <property type="match status" value="1"/>
</dbReference>
<evidence type="ECO:0000259" key="4">
    <source>
        <dbReference type="Pfam" id="PF17390"/>
    </source>
</evidence>
<organism evidence="5 6">
    <name type="scientific">Streptomyces lannensis</name>
    <dbReference type="NCBI Taxonomy" id="766498"/>
    <lineage>
        <taxon>Bacteria</taxon>
        <taxon>Bacillati</taxon>
        <taxon>Actinomycetota</taxon>
        <taxon>Actinomycetes</taxon>
        <taxon>Kitasatosporales</taxon>
        <taxon>Streptomycetaceae</taxon>
        <taxon>Streptomyces</taxon>
    </lineage>
</organism>
<evidence type="ECO:0000313" key="6">
    <source>
        <dbReference type="Proteomes" id="UP001501563"/>
    </source>
</evidence>
<evidence type="ECO:0000313" key="5">
    <source>
        <dbReference type="EMBL" id="GAA3905955.1"/>
    </source>
</evidence>
<dbReference type="Gene3D" id="1.50.10.10">
    <property type="match status" value="1"/>
</dbReference>
<reference evidence="6" key="1">
    <citation type="journal article" date="2019" name="Int. J. Syst. Evol. Microbiol.">
        <title>The Global Catalogue of Microorganisms (GCM) 10K type strain sequencing project: providing services to taxonomists for standard genome sequencing and annotation.</title>
        <authorList>
            <consortium name="The Broad Institute Genomics Platform"/>
            <consortium name="The Broad Institute Genome Sequencing Center for Infectious Disease"/>
            <person name="Wu L."/>
            <person name="Ma J."/>
        </authorList>
    </citation>
    <scope>NUCLEOTIDE SEQUENCE [LARGE SCALE GENOMIC DNA]</scope>
    <source>
        <strain evidence="6">JCM 16578</strain>
    </source>
</reference>
<dbReference type="RefSeq" id="WP_345554436.1">
    <property type="nucleotide sequence ID" value="NZ_BAAAZA010000062.1"/>
</dbReference>
<keyword evidence="2" id="KW-0732">Signal</keyword>
<keyword evidence="6" id="KW-1185">Reference proteome</keyword>
<dbReference type="Pfam" id="PF17389">
    <property type="entry name" value="Bac_rhamnosid6H"/>
    <property type="match status" value="1"/>
</dbReference>
<evidence type="ECO:0000256" key="1">
    <source>
        <dbReference type="SAM" id="MobiDB-lite"/>
    </source>
</evidence>
<evidence type="ECO:0000259" key="3">
    <source>
        <dbReference type="Pfam" id="PF17389"/>
    </source>
</evidence>
<dbReference type="SUPFAM" id="SSF48208">
    <property type="entry name" value="Six-hairpin glycosidases"/>
    <property type="match status" value="1"/>
</dbReference>
<proteinExistence type="predicted"/>
<comment type="caution">
    <text evidence="5">The sequence shown here is derived from an EMBL/GenBank/DDBJ whole genome shotgun (WGS) entry which is preliminary data.</text>
</comment>
<dbReference type="PANTHER" id="PTHR34987:SF6">
    <property type="entry name" value="ALPHA-L-RHAMNOSIDASE SIX-HAIRPIN GLYCOSIDASE DOMAIN-CONTAINING PROTEIN"/>
    <property type="match status" value="1"/>
</dbReference>
<dbReference type="Pfam" id="PF17390">
    <property type="entry name" value="Bac_rhamnosid_C"/>
    <property type="match status" value="1"/>
</dbReference>
<name>A0ABP7LU78_9ACTN</name>
<dbReference type="InterPro" id="IPR035398">
    <property type="entry name" value="Bac_rhamnosid_C"/>
</dbReference>
<evidence type="ECO:0000256" key="2">
    <source>
        <dbReference type="SAM" id="SignalP"/>
    </source>
</evidence>
<gene>
    <name evidence="5" type="ORF">GCM10022207_89210</name>
</gene>
<feature type="domain" description="Alpha-L-rhamnosidase six-hairpin glycosidase" evidence="3">
    <location>
        <begin position="263"/>
        <end position="537"/>
    </location>
</feature>
<feature type="chain" id="PRO_5045274384" evidence="2">
    <location>
        <begin position="26"/>
        <end position="733"/>
    </location>
</feature>
<feature type="region of interest" description="Disordered" evidence="1">
    <location>
        <begin position="188"/>
        <end position="220"/>
    </location>
</feature>
<protein>
    <submittedName>
        <fullName evidence="5">Alpha-L-rhamnosidase C-terminal domain-containing protein</fullName>
    </submittedName>
</protein>
<accession>A0ABP7LU78</accession>
<feature type="domain" description="Alpha-L-rhamnosidase C-terminal" evidence="4">
    <location>
        <begin position="623"/>
        <end position="694"/>
    </location>
</feature>
<sequence>MSAAAASAIATAVAFSVISGTPASAKPEAAPSWQQYVLGPSSPQVAPVSVTPRGNVTNPNALVKGGKTTTLTTVAGDTPASVLLDFGKDVAGTPYLDVTGLQGSPSLSLVTSESLAAIRTPASTTVKTDAAQGASTVALASTARLEAGNTITFGTGSAAQKRTIDSFDTSAGTVTFRPALTAAVTAGTAVSSNPGAPSADDSGGLSGFGGTATLTPTKNGRVTGPFRGGFRFALITLTSPGSVTLSSAGVNFQAFRATPADYQGWFESSSADLNKMYYSGAYTVQLDMAHDGLNGLPGDRILDGAKRDRSVWTGDLLVEGPEAMSTLGPTGASYLRSSLDLLLASQRADGALPGAPDFGARKTPLFYSNNYSGFGVRAAIDYYRYTGDSAWIRSNLAALEHELEYNAQFVNDNGLVASNDRDYWQTSQQGEVTKYSIDYYVLLREMAWLETQVGSPSLATKYNGQADALKSAINSRLWSPTLGAYSQSSSKPTVMVEDANALALQYGIVPADKVASVQAALKTLWTSHGAQIGTGLVDPYGHTIEPYGNGLETAGRFASGDTTGALDLMNRTWGQMIDTENPLYTGAFWEFLTADGTVTRASDSLAHGWSASPTVQLTEQVLGVTPVGPGYSTWSVKPHPGDLAWSKGQVPTKQGTLAVDWSAEKKNFTLHVTAPKKTSGTISIPATSSSTVTLNGKTVWKKGMSSGANATLGSDGYLSLNVGAGSSDVTVKG</sequence>